<keyword evidence="6 11" id="KW-0378">Hydrolase</keyword>
<evidence type="ECO:0000256" key="11">
    <source>
        <dbReference type="RuleBase" id="RU362041"/>
    </source>
</evidence>
<dbReference type="PANTHER" id="PTHR46041">
    <property type="entry name" value="MITOCHONDRIAL INNER MEMBRANE PROTEASE SUBUNIT 2"/>
    <property type="match status" value="1"/>
</dbReference>
<dbReference type="InterPro" id="IPR036286">
    <property type="entry name" value="LexA/Signal_pep-like_sf"/>
</dbReference>
<feature type="active site" evidence="10">
    <location>
        <position position="89"/>
    </location>
</feature>
<dbReference type="GO" id="GO:0042720">
    <property type="term" value="C:mitochondrial inner membrane peptidase complex"/>
    <property type="evidence" value="ECO:0007669"/>
    <property type="project" value="InterPro"/>
</dbReference>
<evidence type="ECO:0000256" key="6">
    <source>
        <dbReference type="ARBA" id="ARBA00022801"/>
    </source>
</evidence>
<dbReference type="InterPro" id="IPR019758">
    <property type="entry name" value="Pept_S26A_signal_pept_1_CS"/>
</dbReference>
<dbReference type="GO" id="GO:0006627">
    <property type="term" value="P:protein processing involved in protein targeting to mitochondrion"/>
    <property type="evidence" value="ECO:0007669"/>
    <property type="project" value="InterPro"/>
</dbReference>
<evidence type="ECO:0000256" key="1">
    <source>
        <dbReference type="ARBA" id="ARBA00004434"/>
    </source>
</evidence>
<keyword evidence="9" id="KW-0472">Membrane</keyword>
<keyword evidence="7" id="KW-1133">Transmembrane helix</keyword>
<protein>
    <recommendedName>
        <fullName evidence="11">Mitochondrial inner membrane protease subunit</fullName>
        <ecNumber evidence="11">3.4.21.-</ecNumber>
    </recommendedName>
</protein>
<evidence type="ECO:0000313" key="14">
    <source>
        <dbReference type="Proteomes" id="UP000262825"/>
    </source>
</evidence>
<dbReference type="OrthoDB" id="9996127at2759"/>
<evidence type="ECO:0000313" key="13">
    <source>
        <dbReference type="EMBL" id="SSD61962.1"/>
    </source>
</evidence>
<evidence type="ECO:0000256" key="9">
    <source>
        <dbReference type="ARBA" id="ARBA00023136"/>
    </source>
</evidence>
<dbReference type="NCBIfam" id="TIGR02227">
    <property type="entry name" value="sigpep_I_bact"/>
    <property type="match status" value="1"/>
</dbReference>
<dbReference type="CDD" id="cd06530">
    <property type="entry name" value="S26_SPase_I"/>
    <property type="match status" value="1"/>
</dbReference>
<gene>
    <name evidence="13" type="ORF">SCODWIG_03723</name>
</gene>
<comment type="similarity">
    <text evidence="2">Belongs to the peptidase S26 family. IMP2 subfamily.</text>
</comment>
<dbReference type="InterPro" id="IPR000223">
    <property type="entry name" value="Pept_S26A_signal_pept_1"/>
</dbReference>
<feature type="active site" evidence="10">
    <location>
        <position position="45"/>
    </location>
</feature>
<evidence type="ECO:0000256" key="10">
    <source>
        <dbReference type="PIRSR" id="PIRSR600223-1"/>
    </source>
</evidence>
<evidence type="ECO:0000256" key="3">
    <source>
        <dbReference type="ARBA" id="ARBA00022670"/>
    </source>
</evidence>
<feature type="domain" description="Peptidase S26" evidence="12">
    <location>
        <begin position="21"/>
        <end position="99"/>
    </location>
</feature>
<keyword evidence="3 11" id="KW-0645">Protease</keyword>
<name>A0A376BBA3_9ASCO</name>
<dbReference type="Gene3D" id="2.10.109.10">
    <property type="entry name" value="Umud Fragment, subunit A"/>
    <property type="match status" value="1"/>
</dbReference>
<reference evidence="14" key="1">
    <citation type="submission" date="2018-06" db="EMBL/GenBank/DDBJ databases">
        <authorList>
            <person name="Guldener U."/>
        </authorList>
    </citation>
    <scope>NUCLEOTIDE SEQUENCE [LARGE SCALE GENOMIC DNA]</scope>
    <source>
        <strain evidence="14">UTAD17</strain>
    </source>
</reference>
<dbReference type="InterPro" id="IPR019533">
    <property type="entry name" value="Peptidase_S26"/>
</dbReference>
<organism evidence="13 14">
    <name type="scientific">Saccharomycodes ludwigii</name>
    <dbReference type="NCBI Taxonomy" id="36035"/>
    <lineage>
        <taxon>Eukaryota</taxon>
        <taxon>Fungi</taxon>
        <taxon>Dikarya</taxon>
        <taxon>Ascomycota</taxon>
        <taxon>Saccharomycotina</taxon>
        <taxon>Saccharomycetes</taxon>
        <taxon>Saccharomycodales</taxon>
        <taxon>Saccharomycodaceae</taxon>
        <taxon>Saccharomycodes</taxon>
    </lineage>
</organism>
<dbReference type="EC" id="3.4.21.-" evidence="11"/>
<evidence type="ECO:0000259" key="12">
    <source>
        <dbReference type="Pfam" id="PF10502"/>
    </source>
</evidence>
<proteinExistence type="inferred from homology"/>
<keyword evidence="5 11" id="KW-0999">Mitochondrion inner membrane</keyword>
<dbReference type="SUPFAM" id="SSF51306">
    <property type="entry name" value="LexA/Signal peptidase"/>
    <property type="match status" value="1"/>
</dbReference>
<keyword evidence="14" id="KW-1185">Reference proteome</keyword>
<accession>A0A376BBA3</accession>
<dbReference type="PROSITE" id="PS00761">
    <property type="entry name" value="SPASE_I_3"/>
    <property type="match status" value="1"/>
</dbReference>
<evidence type="ECO:0000256" key="7">
    <source>
        <dbReference type="ARBA" id="ARBA00022989"/>
    </source>
</evidence>
<dbReference type="GO" id="GO:0006465">
    <property type="term" value="P:signal peptide processing"/>
    <property type="evidence" value="ECO:0007669"/>
    <property type="project" value="InterPro"/>
</dbReference>
<keyword evidence="8 11" id="KW-0496">Mitochondrion</keyword>
<evidence type="ECO:0000256" key="5">
    <source>
        <dbReference type="ARBA" id="ARBA00022792"/>
    </source>
</evidence>
<evidence type="ECO:0000256" key="8">
    <source>
        <dbReference type="ARBA" id="ARBA00023128"/>
    </source>
</evidence>
<dbReference type="AlphaFoldDB" id="A0A376BBA3"/>
<keyword evidence="4" id="KW-0812">Transmembrane</keyword>
<dbReference type="PRINTS" id="PR00727">
    <property type="entry name" value="LEADERPTASE"/>
</dbReference>
<dbReference type="InterPro" id="IPR037730">
    <property type="entry name" value="IMP2"/>
</dbReference>
<dbReference type="PANTHER" id="PTHR46041:SF2">
    <property type="entry name" value="MITOCHONDRIAL INNER MEMBRANE PROTEASE SUBUNIT 2"/>
    <property type="match status" value="1"/>
</dbReference>
<dbReference type="VEuPathDB" id="FungiDB:SCODWIG_03723"/>
<dbReference type="GO" id="GO:0004252">
    <property type="term" value="F:serine-type endopeptidase activity"/>
    <property type="evidence" value="ECO:0007669"/>
    <property type="project" value="InterPro"/>
</dbReference>
<dbReference type="EMBL" id="UFAJ01001021">
    <property type="protein sequence ID" value="SSD61962.1"/>
    <property type="molecule type" value="Genomic_DNA"/>
</dbReference>
<dbReference type="Pfam" id="PF10502">
    <property type="entry name" value="Peptidase_S26"/>
    <property type="match status" value="1"/>
</dbReference>
<sequence>MRTNNTTTHYLKQFFKPILISITWIPVIITFNNHVCFVARIDGRSMEPTLKSGDWVFLWKWNCTDINAYKRNDVILFKAPLNSKKVYCKRIKGLQYDSVIPKNINNTTSTDAKKLVHIPRNHIWCEGDNVFHSIDSNTYGPVSTGLCVGKVTKIIWPLSRFGTDLYESQGRTNVLYKK</sequence>
<comment type="subcellular location">
    <subcellularLocation>
        <location evidence="1">Mitochondrion inner membrane</location>
        <topology evidence="1">Single-pass membrane protein</topology>
    </subcellularLocation>
</comment>
<evidence type="ECO:0000256" key="4">
    <source>
        <dbReference type="ARBA" id="ARBA00022692"/>
    </source>
</evidence>
<dbReference type="Proteomes" id="UP000262825">
    <property type="component" value="Unassembled WGS sequence"/>
</dbReference>
<evidence type="ECO:0000256" key="2">
    <source>
        <dbReference type="ARBA" id="ARBA00007066"/>
    </source>
</evidence>